<dbReference type="HOGENOM" id="CLU_280517_0_0_1"/>
<dbReference type="KEGG" id="olu:OSTLU_24353"/>
<dbReference type="GeneID" id="5001369"/>
<dbReference type="Gramene" id="ABO95435">
    <property type="protein sequence ID" value="ABO95435"/>
    <property type="gene ID" value="OSTLU_24353"/>
</dbReference>
<proteinExistence type="predicted"/>
<dbReference type="OrthoDB" id="10679425at2759"/>
<evidence type="ECO:0000313" key="1">
    <source>
        <dbReference type="EMBL" id="ABO95435.1"/>
    </source>
</evidence>
<protein>
    <submittedName>
        <fullName evidence="1">Uncharacterized protein</fullName>
    </submittedName>
</protein>
<organism evidence="1 2">
    <name type="scientific">Ostreococcus lucimarinus (strain CCE9901)</name>
    <dbReference type="NCBI Taxonomy" id="436017"/>
    <lineage>
        <taxon>Eukaryota</taxon>
        <taxon>Viridiplantae</taxon>
        <taxon>Chlorophyta</taxon>
        <taxon>Mamiellophyceae</taxon>
        <taxon>Mamiellales</taxon>
        <taxon>Bathycoccaceae</taxon>
        <taxon>Ostreococcus</taxon>
    </lineage>
</organism>
<dbReference type="Proteomes" id="UP000001568">
    <property type="component" value="Chromosome 4"/>
</dbReference>
<dbReference type="AlphaFoldDB" id="A4RVI0"/>
<evidence type="ECO:0000313" key="2">
    <source>
        <dbReference type="Proteomes" id="UP000001568"/>
    </source>
</evidence>
<reference evidence="1 2" key="1">
    <citation type="journal article" date="2007" name="Proc. Natl. Acad. Sci. U.S.A.">
        <title>The tiny eukaryote Ostreococcus provides genomic insights into the paradox of plankton speciation.</title>
        <authorList>
            <person name="Palenik B."/>
            <person name="Grimwood J."/>
            <person name="Aerts A."/>
            <person name="Rouze P."/>
            <person name="Salamov A."/>
            <person name="Putnam N."/>
            <person name="Dupont C."/>
            <person name="Jorgensen R."/>
            <person name="Derelle E."/>
            <person name="Rombauts S."/>
            <person name="Zhou K."/>
            <person name="Otillar R."/>
            <person name="Merchant S.S."/>
            <person name="Podell S."/>
            <person name="Gaasterland T."/>
            <person name="Napoli C."/>
            <person name="Gendler K."/>
            <person name="Manuell A."/>
            <person name="Tai V."/>
            <person name="Vallon O."/>
            <person name="Piganeau G."/>
            <person name="Jancek S."/>
            <person name="Heijde M."/>
            <person name="Jabbari K."/>
            <person name="Bowler C."/>
            <person name="Lohr M."/>
            <person name="Robbens S."/>
            <person name="Werner G."/>
            <person name="Dubchak I."/>
            <person name="Pazour G.J."/>
            <person name="Ren Q."/>
            <person name="Paulsen I."/>
            <person name="Delwiche C."/>
            <person name="Schmutz J."/>
            <person name="Rokhsar D."/>
            <person name="Van de Peer Y."/>
            <person name="Moreau H."/>
            <person name="Grigoriev I.V."/>
        </authorList>
    </citation>
    <scope>NUCLEOTIDE SEQUENCE [LARGE SCALE GENOMIC DNA]</scope>
    <source>
        <strain evidence="1 2">CCE9901</strain>
    </source>
</reference>
<dbReference type="STRING" id="436017.A4RVI0"/>
<accession>A4RVI0</accession>
<dbReference type="OMA" id="HCGWCCH"/>
<name>A4RVI0_OSTLU</name>
<keyword evidence="2" id="KW-1185">Reference proteome</keyword>
<dbReference type="EMBL" id="CP000584">
    <property type="protein sequence ID" value="ABO95435.1"/>
    <property type="molecule type" value="Genomic_DNA"/>
</dbReference>
<gene>
    <name evidence="1" type="ORF">OSTLU_24353</name>
</gene>
<sequence length="1121" mass="121812">MTSSSKGSRDGGVARRVAVFAATAIVAYAVAGVATTREGLARVVLSTTKTNDGRAPMWAKEGHAPLKAFFNDAMADAPTGLTRDERRAARALRAARKAARAGNGQSETTFTLSKSWKLHRLAKLGITEVLTDDDEEPNALSDVSFTSAQTKGAQTAFDFSEEEAEAAPQNQTEDFLADNYDAEEKIETSVDSVITSSPDAVFAAQFGNHTCVQQCADDADVAQIIGGSGCTALQANDNVFKCLNEKCSCEEAVALHETLLYVCDANEVGKNFSFVRLNQFYVDTLDDAIDECQVTDLLDSVVSSQNTYCDSNEDQDSTISNVTAAALGQGCHRGGDRPKVANCIVHKYYFARCDYWAGCRRGCNSWDYPIRWKHCGWCCHRCVNFPCGVHCRCRCRRWRCRCSCHTRWCRRCWHLPTYRPRCRKDRYYRQNKCDICSPGYRVTRNGRCQLYGWIQAIVDGINAVKQGIKYIKNVIPNTIDNIKNMFTNVKTQANTAVTKLTELADQIAQKVTDLADEVVSSVIFIKPATFLQAIESALLSCDNAQSALGSTKISAHEATSLGLLDPANSHVLEEKLGDIFGKSRSGVSPIQEWRSDDTSSLGVGQCVAHCGAGMCLPTTIPAMTYETPDHGMPFPDSIHLVKYKPDAVIVNVAANPVSVCVKMTEFSIPTTAAESIVNALVDQIKPILLAGVDEVKQWGKNAAKGMKNAAVAVEDGANDMAGFVQGIPDKLNNLVGRRRLLADATPSDQDLIDVSFALGRLMAQQNRLREKTEADVRLSLDELRARLQALPHFSHAHPTHKGAANHATANLGGNFLSDASDGLVNAMKLAFQDMKNMKMIARSTLVLDLNVEFNTDATAYRFDDLLNNGEGYTMMIDQSIPIGLGFTIAITGRLDVKMPYYFIAESAGNFAYNVASNDFWVEFGSDEGSGVLRLNDNPQVTITPSGTGQSSVSFKVSTTLRASDFKVSVCFGDIICSGIEAQFFQSVSAGADSLSATTDEECFNGATEFKAMFADTFTGYYDENSGECRLRQRGSINAAGQYVEIPKPDVNVAFTTVVLGDKDCVSPVSLYEYSARESWLSDAQMATLTSKTCAAPADGDGDFVTSSCSACDTARAQGCHS</sequence>
<dbReference type="RefSeq" id="XP_001417142.1">
    <property type="nucleotide sequence ID" value="XM_001417105.1"/>
</dbReference>